<proteinExistence type="predicted"/>
<reference evidence="1" key="1">
    <citation type="journal article" date="2015" name="Proc. Natl. Acad. Sci. U.S.A.">
        <title>Networks of energetic and metabolic interactions define dynamics in microbial communities.</title>
        <authorList>
            <person name="Embree M."/>
            <person name="Liu J.K."/>
            <person name="Al-Bassam M.M."/>
            <person name="Zengler K."/>
        </authorList>
    </citation>
    <scope>NUCLEOTIDE SEQUENCE</scope>
</reference>
<name>A0A0W8F966_9ZZZZ</name>
<dbReference type="EMBL" id="LNQE01001442">
    <property type="protein sequence ID" value="KUG17439.1"/>
    <property type="molecule type" value="Genomic_DNA"/>
</dbReference>
<organism evidence="1">
    <name type="scientific">hydrocarbon metagenome</name>
    <dbReference type="NCBI Taxonomy" id="938273"/>
    <lineage>
        <taxon>unclassified sequences</taxon>
        <taxon>metagenomes</taxon>
        <taxon>ecological metagenomes</taxon>
    </lineage>
</organism>
<accession>A0A0W8F966</accession>
<sequence>MKVRCPQCNGDIFEVEIDRDTIARGSKKAVSRDMIVYCPKNHPNKIHLELDD</sequence>
<evidence type="ECO:0000313" key="1">
    <source>
        <dbReference type="EMBL" id="KUG17439.1"/>
    </source>
</evidence>
<dbReference type="AlphaFoldDB" id="A0A0W8F966"/>
<gene>
    <name evidence="1" type="ORF">ASZ90_012879</name>
</gene>
<protein>
    <submittedName>
        <fullName evidence="1">Uncharacterized protein</fullName>
    </submittedName>
</protein>
<comment type="caution">
    <text evidence="1">The sequence shown here is derived from an EMBL/GenBank/DDBJ whole genome shotgun (WGS) entry which is preliminary data.</text>
</comment>